<evidence type="ECO:0000313" key="4">
    <source>
        <dbReference type="Proteomes" id="UP000006502"/>
    </source>
</evidence>
<organism evidence="3 4">
    <name type="scientific">Mycoplasma haematolamae (strain Purdue)</name>
    <dbReference type="NCBI Taxonomy" id="1212765"/>
    <lineage>
        <taxon>Bacteria</taxon>
        <taxon>Bacillati</taxon>
        <taxon>Mycoplasmatota</taxon>
        <taxon>Mollicutes</taxon>
        <taxon>Mycoplasmataceae</taxon>
        <taxon>Mycoplasma</taxon>
    </lineage>
</organism>
<dbReference type="STRING" id="1212765.MHLP_03235"/>
<dbReference type="HOGENOM" id="CLU_065787_0_0_14"/>
<feature type="coiled-coil region" evidence="1">
    <location>
        <begin position="97"/>
        <end position="128"/>
    </location>
</feature>
<evidence type="ECO:0000313" key="3">
    <source>
        <dbReference type="EMBL" id="AFO52227.1"/>
    </source>
</evidence>
<feature type="chain" id="PRO_5003708631" evidence="2">
    <location>
        <begin position="27"/>
        <end position="351"/>
    </location>
</feature>
<evidence type="ECO:0000256" key="1">
    <source>
        <dbReference type="SAM" id="Coils"/>
    </source>
</evidence>
<keyword evidence="1" id="KW-0175">Coiled coil</keyword>
<accession>I7C6R9</accession>
<reference evidence="4" key="2">
    <citation type="submission" date="2012-07" db="EMBL/GenBank/DDBJ databases">
        <title>Complete genome sequence of 'Candidatus Mycoplasma haemolamae'.</title>
        <authorList>
            <person name="Guimaraes A.M.S."/>
            <person name="Toth B."/>
            <person name="Santos A.P."/>
            <person name="Nascimento N.C."/>
            <person name="Sojka J.E."/>
            <person name="Messick J.B."/>
        </authorList>
    </citation>
    <scope>NUCLEOTIDE SEQUENCE [LARGE SCALE GENOMIC DNA]</scope>
    <source>
        <strain evidence="4">Purdue</strain>
    </source>
</reference>
<proteinExistence type="predicted"/>
<keyword evidence="4" id="KW-1185">Reference proteome</keyword>
<dbReference type="AlphaFoldDB" id="I7C6R9"/>
<name>I7C6R9_MYCHA</name>
<dbReference type="KEGG" id="mhl:MHLP_03235"/>
<dbReference type="PATRIC" id="fig|1212765.3.peg.733"/>
<dbReference type="Proteomes" id="UP000006502">
    <property type="component" value="Chromosome"/>
</dbReference>
<feature type="signal peptide" evidence="2">
    <location>
        <begin position="1"/>
        <end position="26"/>
    </location>
</feature>
<gene>
    <name evidence="3" type="ordered locus">MHLP_03235</name>
</gene>
<evidence type="ECO:0000256" key="2">
    <source>
        <dbReference type="SAM" id="SignalP"/>
    </source>
</evidence>
<reference evidence="3 4" key="1">
    <citation type="journal article" date="2012" name="J. Bacteriol.">
        <title>Genome Sequence of "Candidatus Mycoplasma haemolamae" Strain Purdue, a Red Blood Cell Pathogen of Alpacas (Vicugna pacos) and Llamas (Lama glama).</title>
        <authorList>
            <person name="Guimaraes A.M."/>
            <person name="Toth B."/>
            <person name="Santos A.P."/>
            <person name="do Nascimento N.C."/>
            <person name="Kritchevsky J.E."/>
            <person name="Messick J.B."/>
        </authorList>
    </citation>
    <scope>NUCLEOTIDE SEQUENCE [LARGE SCALE GENOMIC DNA]</scope>
    <source>
        <strain evidence="3 4">Purdue</strain>
    </source>
</reference>
<protein>
    <submittedName>
        <fullName evidence="3">Uncharacterized protein</fullName>
    </submittedName>
</protein>
<keyword evidence="2" id="KW-0732">Signal</keyword>
<feature type="coiled-coil region" evidence="1">
    <location>
        <begin position="28"/>
        <end position="71"/>
    </location>
</feature>
<sequence>MLKFSSRLALYLGTVTLATTSALVTAFLSRDNQNLKVLFEEKKNLRNTFDLKELETTEQILKGKLDALNQKYLIALSTLSDLKTGKLRSIYQSFLLIDESEEELKRKYDELQLKIDELTELADEHTEFSLRKIATDQTIAFLRVYESVFLSLNRQLYEWDSTLQEIMCIVEKRSNCEQFSKLVPIQNILKSIDSTVQLGLYFDQPPEEFKHKSVERETTILDSSTDLEEIKSSLKSMSQELQKTWKESLENKAKLAELKTAYLSFSAYIDAALAWLDLKKVMLMGDIDSKTKAAEKLVENINQLTSFIQEAYKSIEFLREHSSTLRHYSNQIAERLCDLKTVENACPLKPK</sequence>
<dbReference type="EMBL" id="CP003731">
    <property type="protein sequence ID" value="AFO52227.1"/>
    <property type="molecule type" value="Genomic_DNA"/>
</dbReference>